<evidence type="ECO:0000313" key="2">
    <source>
        <dbReference type="EMBL" id="EEE66999.1"/>
    </source>
</evidence>
<name>B9FWR2_ORYSJ</name>
<evidence type="ECO:0000256" key="1">
    <source>
        <dbReference type="SAM" id="MobiDB-lite"/>
    </source>
</evidence>
<dbReference type="PANTHER" id="PTHR33170">
    <property type="entry name" value="DUF4283 DOMAIN-CONTAINING PROTEIN-RELATED"/>
    <property type="match status" value="1"/>
</dbReference>
<dbReference type="EMBL" id="CM000144">
    <property type="protein sequence ID" value="EEE66999.1"/>
    <property type="molecule type" value="Genomic_DNA"/>
</dbReference>
<accession>B9FWR2</accession>
<gene>
    <name evidence="2" type="ORF">OsJ_23910</name>
</gene>
<reference evidence="2" key="1">
    <citation type="journal article" date="2005" name="PLoS Biol.">
        <title>The genomes of Oryza sativa: a history of duplications.</title>
        <authorList>
            <person name="Yu J."/>
            <person name="Wang J."/>
            <person name="Lin W."/>
            <person name="Li S."/>
            <person name="Li H."/>
            <person name="Zhou J."/>
            <person name="Ni P."/>
            <person name="Dong W."/>
            <person name="Hu S."/>
            <person name="Zeng C."/>
            <person name="Zhang J."/>
            <person name="Zhang Y."/>
            <person name="Li R."/>
            <person name="Xu Z."/>
            <person name="Li S."/>
            <person name="Li X."/>
            <person name="Zheng H."/>
            <person name="Cong L."/>
            <person name="Lin L."/>
            <person name="Yin J."/>
            <person name="Geng J."/>
            <person name="Li G."/>
            <person name="Shi J."/>
            <person name="Liu J."/>
            <person name="Lv H."/>
            <person name="Li J."/>
            <person name="Wang J."/>
            <person name="Deng Y."/>
            <person name="Ran L."/>
            <person name="Shi X."/>
            <person name="Wang X."/>
            <person name="Wu Q."/>
            <person name="Li C."/>
            <person name="Ren X."/>
            <person name="Wang J."/>
            <person name="Wang X."/>
            <person name="Li D."/>
            <person name="Liu D."/>
            <person name="Zhang X."/>
            <person name="Ji Z."/>
            <person name="Zhao W."/>
            <person name="Sun Y."/>
            <person name="Zhang Z."/>
            <person name="Bao J."/>
            <person name="Han Y."/>
            <person name="Dong L."/>
            <person name="Ji J."/>
            <person name="Chen P."/>
            <person name="Wu S."/>
            <person name="Liu J."/>
            <person name="Xiao Y."/>
            <person name="Bu D."/>
            <person name="Tan J."/>
            <person name="Yang L."/>
            <person name="Ye C."/>
            <person name="Zhang J."/>
            <person name="Xu J."/>
            <person name="Zhou Y."/>
            <person name="Yu Y."/>
            <person name="Zhang B."/>
            <person name="Zhuang S."/>
            <person name="Wei H."/>
            <person name="Liu B."/>
            <person name="Lei M."/>
            <person name="Yu H."/>
            <person name="Li Y."/>
            <person name="Xu H."/>
            <person name="Wei S."/>
            <person name="He X."/>
            <person name="Fang L."/>
            <person name="Zhang Z."/>
            <person name="Zhang Y."/>
            <person name="Huang X."/>
            <person name="Su Z."/>
            <person name="Tong W."/>
            <person name="Li J."/>
            <person name="Tong Z."/>
            <person name="Li S."/>
            <person name="Ye J."/>
            <person name="Wang L."/>
            <person name="Fang L."/>
            <person name="Lei T."/>
            <person name="Chen C."/>
            <person name="Chen H."/>
            <person name="Xu Z."/>
            <person name="Li H."/>
            <person name="Huang H."/>
            <person name="Zhang F."/>
            <person name="Xu H."/>
            <person name="Li N."/>
            <person name="Zhao C."/>
            <person name="Li S."/>
            <person name="Dong L."/>
            <person name="Huang Y."/>
            <person name="Li L."/>
            <person name="Xi Y."/>
            <person name="Qi Q."/>
            <person name="Li W."/>
            <person name="Zhang B."/>
            <person name="Hu W."/>
            <person name="Zhang Y."/>
            <person name="Tian X."/>
            <person name="Jiao Y."/>
            <person name="Liang X."/>
            <person name="Jin J."/>
            <person name="Gao L."/>
            <person name="Zheng W."/>
            <person name="Hao B."/>
            <person name="Liu S."/>
            <person name="Wang W."/>
            <person name="Yuan L."/>
            <person name="Cao M."/>
            <person name="McDermott J."/>
            <person name="Samudrala R."/>
            <person name="Wang J."/>
            <person name="Wong G.K."/>
            <person name="Yang H."/>
        </authorList>
    </citation>
    <scope>NUCLEOTIDE SEQUENCE [LARGE SCALE GENOMIC DNA]</scope>
</reference>
<dbReference type="AlphaFoldDB" id="B9FWR2"/>
<proteinExistence type="predicted"/>
<feature type="region of interest" description="Disordered" evidence="1">
    <location>
        <begin position="376"/>
        <end position="407"/>
    </location>
</feature>
<protein>
    <submittedName>
        <fullName evidence="2">Uncharacterized protein</fullName>
    </submittedName>
</protein>
<dbReference type="PANTHER" id="PTHR33170:SF41">
    <property type="entry name" value="CCHC-TYPE DOMAIN-CONTAINING PROTEIN"/>
    <property type="match status" value="1"/>
</dbReference>
<reference evidence="2" key="2">
    <citation type="submission" date="2008-12" db="EMBL/GenBank/DDBJ databases">
        <title>Improved gene annotation of the rice (Oryza sativa) genomes.</title>
        <authorList>
            <person name="Wang J."/>
            <person name="Li R."/>
            <person name="Fan W."/>
            <person name="Huang Q."/>
            <person name="Zhang J."/>
            <person name="Zhou Y."/>
            <person name="Hu Y."/>
            <person name="Zi S."/>
            <person name="Li J."/>
            <person name="Ni P."/>
            <person name="Zheng H."/>
            <person name="Zhang Y."/>
            <person name="Zhao M."/>
            <person name="Hao Q."/>
            <person name="McDermott J."/>
            <person name="Samudrala R."/>
            <person name="Kristiansen K."/>
            <person name="Wong G.K.-S."/>
        </authorList>
    </citation>
    <scope>NUCLEOTIDE SEQUENCE</scope>
</reference>
<dbReference type="Proteomes" id="UP000007752">
    <property type="component" value="Chromosome 7"/>
</dbReference>
<sequence>MERIDEETYRGGARGGGQGSFAAGGRGGFQGFNHGYATGGGWSYGVGDRGRSMVAEATKIVASTTVAMEVGDTVATSRGIGKAVERSALSDVHRQHAAGIGSMAGNIAGGMASMGGGMVSGVAGMAGGNVDGGMGSQGAAGNGAAAVVAQLRSLTVVAHGGSTPMVLTGIETGKKTGLIEVHAGGVTSSGQPGVMPEAIVSHGGSMAQCPVFKSANKHMASLCGYAVDGLGFYYIPLPAGQKVKHESNVALIHITKGVLTVMNVTSELDRLIPSKWKWEVYDNGNNTFRTIFPSKVELQRMVEWGQVNTKFVKAKMEMKERDVGNEIKYAIPKLTKRYDAAHLQVLVLDHSLIPESVDVIIGDFLYELQFKVGPKNDDEPVPMEMDNFDGPNDDTKKEGDDLDGKNDMGLTVSDEYDGLRKHNDGGDWPATFGTCASDGSVGSGQMIRSRILLRWQISLR</sequence>
<organism evidence="2">
    <name type="scientific">Oryza sativa subsp. japonica</name>
    <name type="common">Rice</name>
    <dbReference type="NCBI Taxonomy" id="39947"/>
    <lineage>
        <taxon>Eukaryota</taxon>
        <taxon>Viridiplantae</taxon>
        <taxon>Streptophyta</taxon>
        <taxon>Embryophyta</taxon>
        <taxon>Tracheophyta</taxon>
        <taxon>Spermatophyta</taxon>
        <taxon>Magnoliopsida</taxon>
        <taxon>Liliopsida</taxon>
        <taxon>Poales</taxon>
        <taxon>Poaceae</taxon>
        <taxon>BOP clade</taxon>
        <taxon>Oryzoideae</taxon>
        <taxon>Oryzeae</taxon>
        <taxon>Oryzinae</taxon>
        <taxon>Oryza</taxon>
        <taxon>Oryza sativa</taxon>
    </lineage>
</organism>
<feature type="compositionally biased region" description="Basic and acidic residues" evidence="1">
    <location>
        <begin position="393"/>
        <end position="406"/>
    </location>
</feature>